<comment type="cofactor">
    <cofactor evidence="1 6">
        <name>pyridoxal 5'-phosphate</name>
        <dbReference type="ChEBI" id="CHEBI:597326"/>
    </cofactor>
</comment>
<organism evidence="8 9">
    <name type="scientific">Methylocaldum marinum</name>
    <dbReference type="NCBI Taxonomy" id="1432792"/>
    <lineage>
        <taxon>Bacteria</taxon>
        <taxon>Pseudomonadati</taxon>
        <taxon>Pseudomonadota</taxon>
        <taxon>Gammaproteobacteria</taxon>
        <taxon>Methylococcales</taxon>
        <taxon>Methylococcaceae</taxon>
        <taxon>Methylocaldum</taxon>
    </lineage>
</organism>
<dbReference type="KEGG" id="mmai:sS8_5130"/>
<evidence type="ECO:0000256" key="1">
    <source>
        <dbReference type="ARBA" id="ARBA00001933"/>
    </source>
</evidence>
<keyword evidence="9" id="KW-1185">Reference proteome</keyword>
<dbReference type="PANTHER" id="PTHR43807">
    <property type="entry name" value="FI04487P"/>
    <property type="match status" value="1"/>
</dbReference>
<dbReference type="InterPro" id="IPR004839">
    <property type="entry name" value="Aminotransferase_I/II_large"/>
</dbReference>
<dbReference type="EC" id="2.6.1.-" evidence="6"/>
<name>A0A250KZN2_9GAMM</name>
<dbReference type="GO" id="GO:0016212">
    <property type="term" value="F:kynurenine-oxoglutarate transaminase activity"/>
    <property type="evidence" value="ECO:0007669"/>
    <property type="project" value="TreeGrafter"/>
</dbReference>
<comment type="similarity">
    <text evidence="2 6">Belongs to the class-I pyridoxal-phosphate-dependent aminotransferase family.</text>
</comment>
<dbReference type="Gene3D" id="3.90.1150.10">
    <property type="entry name" value="Aspartate Aminotransferase, domain 1"/>
    <property type="match status" value="1"/>
</dbReference>
<dbReference type="InterPro" id="IPR004838">
    <property type="entry name" value="NHTrfase_class1_PyrdxlP-BS"/>
</dbReference>
<evidence type="ECO:0000256" key="4">
    <source>
        <dbReference type="ARBA" id="ARBA00022679"/>
    </source>
</evidence>
<dbReference type="GO" id="GO:0005737">
    <property type="term" value="C:cytoplasm"/>
    <property type="evidence" value="ECO:0007669"/>
    <property type="project" value="TreeGrafter"/>
</dbReference>
<evidence type="ECO:0000256" key="3">
    <source>
        <dbReference type="ARBA" id="ARBA00022576"/>
    </source>
</evidence>
<accession>A0A250KZN2</accession>
<dbReference type="Proteomes" id="UP000266313">
    <property type="component" value="Chromosome"/>
</dbReference>
<dbReference type="PANTHER" id="PTHR43807:SF20">
    <property type="entry name" value="FI04487P"/>
    <property type="match status" value="1"/>
</dbReference>
<evidence type="ECO:0000313" key="8">
    <source>
        <dbReference type="EMBL" id="BBA37052.1"/>
    </source>
</evidence>
<feature type="domain" description="Aminotransferase class I/classII large" evidence="7">
    <location>
        <begin position="30"/>
        <end position="380"/>
    </location>
</feature>
<evidence type="ECO:0000256" key="6">
    <source>
        <dbReference type="RuleBase" id="RU000481"/>
    </source>
</evidence>
<dbReference type="InterPro" id="IPR015422">
    <property type="entry name" value="PyrdxlP-dep_Trfase_small"/>
</dbReference>
<evidence type="ECO:0000259" key="7">
    <source>
        <dbReference type="Pfam" id="PF00155"/>
    </source>
</evidence>
<evidence type="ECO:0000256" key="2">
    <source>
        <dbReference type="ARBA" id="ARBA00007441"/>
    </source>
</evidence>
<dbReference type="PROSITE" id="PS00105">
    <property type="entry name" value="AA_TRANSFER_CLASS_1"/>
    <property type="match status" value="1"/>
</dbReference>
<dbReference type="OrthoDB" id="9763453at2"/>
<reference evidence="8 9" key="1">
    <citation type="submission" date="2016-12" db="EMBL/GenBank/DDBJ databases">
        <title>Genome sequencing of Methylocaldum marinum.</title>
        <authorList>
            <person name="Takeuchi M."/>
            <person name="Kamagata Y."/>
            <person name="Hiraoka S."/>
            <person name="Oshima K."/>
            <person name="Hattori M."/>
            <person name="Iwasaki W."/>
        </authorList>
    </citation>
    <scope>NUCLEOTIDE SEQUENCE [LARGE SCALE GENOMIC DNA]</scope>
    <source>
        <strain evidence="8 9">S8</strain>
    </source>
</reference>
<dbReference type="Pfam" id="PF00155">
    <property type="entry name" value="Aminotran_1_2"/>
    <property type="match status" value="1"/>
</dbReference>
<dbReference type="Gene3D" id="3.40.640.10">
    <property type="entry name" value="Type I PLP-dependent aspartate aminotransferase-like (Major domain)"/>
    <property type="match status" value="1"/>
</dbReference>
<evidence type="ECO:0000256" key="5">
    <source>
        <dbReference type="ARBA" id="ARBA00022898"/>
    </source>
</evidence>
<dbReference type="InterPro" id="IPR015424">
    <property type="entry name" value="PyrdxlP-dep_Trfase"/>
</dbReference>
<proteinExistence type="inferred from homology"/>
<dbReference type="EMBL" id="AP017928">
    <property type="protein sequence ID" value="BBA37052.1"/>
    <property type="molecule type" value="Genomic_DNA"/>
</dbReference>
<dbReference type="CDD" id="cd00609">
    <property type="entry name" value="AAT_like"/>
    <property type="match status" value="1"/>
</dbReference>
<keyword evidence="5" id="KW-0663">Pyridoxal phosphate</keyword>
<dbReference type="SUPFAM" id="SSF53383">
    <property type="entry name" value="PLP-dependent transferases"/>
    <property type="match status" value="1"/>
</dbReference>
<protein>
    <recommendedName>
        <fullName evidence="6">Aminotransferase</fullName>
        <ecNumber evidence="6">2.6.1.-</ecNumber>
    </recommendedName>
</protein>
<dbReference type="FunFam" id="3.40.640.10:FF:000033">
    <property type="entry name" value="Aspartate aminotransferase"/>
    <property type="match status" value="1"/>
</dbReference>
<dbReference type="GO" id="GO:0030170">
    <property type="term" value="F:pyridoxal phosphate binding"/>
    <property type="evidence" value="ECO:0007669"/>
    <property type="project" value="InterPro"/>
</dbReference>
<dbReference type="RefSeq" id="WP_119632106.1">
    <property type="nucleotide sequence ID" value="NZ_AP017928.1"/>
</dbReference>
<dbReference type="AlphaFoldDB" id="A0A250KZN2"/>
<gene>
    <name evidence="8" type="ORF">sS8_5130</name>
</gene>
<sequence length="387" mass="42424">MNFPLSRRVSDLQASDIRLMTRECERVGGINLGQGLGDLPVPAPVRDGAFEAIQTNRNSYSQSEGIADLRRAIAAKLLRDNGFEADPEREIVVTHGATGAFFAALTALLNPGDGTLLPEPYYGYHLNTIRLCGLDPHFLTLREPAFELEEAALRAAVRPNTRAIVLCTPSNPSGKMLSEEEIRRAERVAAEHDLLVITDEIYEYITYDGRRHISPAAVGSLRERTISIFGFSKTFSITGWRLGYAVAPEPLAAAINLVNDLAYVCAPTPLQYGVLEGLQASPEYFDQLRIIYQQKRDILCEGLAAAGIEPSIPSGAYYVLADIGRFGYPNAKAGALSLLEQTGVAAVPGSAFYRGGKGEHLIRFCFAKDDAVLREAVRRLRRFRHAD</sequence>
<dbReference type="InterPro" id="IPR015421">
    <property type="entry name" value="PyrdxlP-dep_Trfase_major"/>
</dbReference>
<dbReference type="InterPro" id="IPR051326">
    <property type="entry name" value="Kynurenine-oxoglutarate_AT"/>
</dbReference>
<keyword evidence="4 6" id="KW-0808">Transferase</keyword>
<evidence type="ECO:0000313" key="9">
    <source>
        <dbReference type="Proteomes" id="UP000266313"/>
    </source>
</evidence>
<keyword evidence="3 6" id="KW-0032">Aminotransferase</keyword>